<name>A0A9P0ACP5_BEMTA</name>
<dbReference type="Pfam" id="PF17787">
    <property type="entry name" value="PH_14"/>
    <property type="match status" value="1"/>
</dbReference>
<keyword evidence="3" id="KW-1185">Reference proteome</keyword>
<dbReference type="AlphaFoldDB" id="A0A9P0ACP5"/>
<evidence type="ECO:0000313" key="2">
    <source>
        <dbReference type="EMBL" id="CAH0388788.1"/>
    </source>
</evidence>
<gene>
    <name evidence="2" type="ORF">BEMITA_LOCUS7676</name>
</gene>
<dbReference type="Proteomes" id="UP001152759">
    <property type="component" value="Chromosome 4"/>
</dbReference>
<accession>A0A9P0ACP5</accession>
<dbReference type="EMBL" id="OU963865">
    <property type="protein sequence ID" value="CAH0388788.1"/>
    <property type="molecule type" value="Genomic_DNA"/>
</dbReference>
<feature type="domain" description="PLC-beta PH" evidence="1">
    <location>
        <begin position="21"/>
        <end position="48"/>
    </location>
</feature>
<dbReference type="Gene3D" id="2.30.29.240">
    <property type="match status" value="1"/>
</dbReference>
<protein>
    <recommendedName>
        <fullName evidence="1">PLC-beta PH domain-containing protein</fullName>
    </recommendedName>
</protein>
<sequence>MAIGRRRARGGAIKAALCMYDVDLLDISSVRDVRTGKFAKIPKVSRKLYIKFTPCWLIGIDRQSDRQKRRRENGEDSGSSWWKQVVVIDKEGMQ</sequence>
<organism evidence="2 3">
    <name type="scientific">Bemisia tabaci</name>
    <name type="common">Sweetpotato whitefly</name>
    <name type="synonym">Aleurodes tabaci</name>
    <dbReference type="NCBI Taxonomy" id="7038"/>
    <lineage>
        <taxon>Eukaryota</taxon>
        <taxon>Metazoa</taxon>
        <taxon>Ecdysozoa</taxon>
        <taxon>Arthropoda</taxon>
        <taxon>Hexapoda</taxon>
        <taxon>Insecta</taxon>
        <taxon>Pterygota</taxon>
        <taxon>Neoptera</taxon>
        <taxon>Paraneoptera</taxon>
        <taxon>Hemiptera</taxon>
        <taxon>Sternorrhyncha</taxon>
        <taxon>Aleyrodoidea</taxon>
        <taxon>Aleyrodidae</taxon>
        <taxon>Aleyrodinae</taxon>
        <taxon>Bemisia</taxon>
    </lineage>
</organism>
<dbReference type="SUPFAM" id="SSF50729">
    <property type="entry name" value="PH domain-like"/>
    <property type="match status" value="1"/>
</dbReference>
<reference evidence="2" key="1">
    <citation type="submission" date="2021-12" db="EMBL/GenBank/DDBJ databases">
        <authorList>
            <person name="King R."/>
        </authorList>
    </citation>
    <scope>NUCLEOTIDE SEQUENCE</scope>
</reference>
<evidence type="ECO:0000313" key="3">
    <source>
        <dbReference type="Proteomes" id="UP001152759"/>
    </source>
</evidence>
<proteinExistence type="predicted"/>
<evidence type="ECO:0000259" key="1">
    <source>
        <dbReference type="Pfam" id="PF17787"/>
    </source>
</evidence>
<dbReference type="InterPro" id="IPR037862">
    <property type="entry name" value="PLC-beta_PH"/>
</dbReference>